<organism evidence="3 4">
    <name type="scientific">Kangiella spongicola</name>
    <dbReference type="NCBI Taxonomy" id="796379"/>
    <lineage>
        <taxon>Bacteria</taxon>
        <taxon>Pseudomonadati</taxon>
        <taxon>Pseudomonadota</taxon>
        <taxon>Gammaproteobacteria</taxon>
        <taxon>Kangiellales</taxon>
        <taxon>Kangiellaceae</taxon>
        <taxon>Kangiella</taxon>
    </lineage>
</organism>
<keyword evidence="2" id="KW-0472">Membrane</keyword>
<dbReference type="InterPro" id="IPR047798">
    <property type="entry name" value="BPSS1780-like"/>
</dbReference>
<feature type="region of interest" description="Disordered" evidence="1">
    <location>
        <begin position="1"/>
        <end position="23"/>
    </location>
</feature>
<dbReference type="OrthoDB" id="6192320at2"/>
<keyword evidence="4" id="KW-1185">Reference proteome</keyword>
<proteinExistence type="predicted"/>
<dbReference type="RefSeq" id="WP_110199240.1">
    <property type="nucleotide sequence ID" value="NZ_QICH01000001.1"/>
</dbReference>
<evidence type="ECO:0000256" key="2">
    <source>
        <dbReference type="SAM" id="Phobius"/>
    </source>
</evidence>
<feature type="transmembrane region" description="Helical" evidence="2">
    <location>
        <begin position="47"/>
        <end position="67"/>
    </location>
</feature>
<comment type="caution">
    <text evidence="3">The sequence shown here is derived from an EMBL/GenBank/DDBJ whole genome shotgun (WGS) entry which is preliminary data.</text>
</comment>
<feature type="transmembrane region" description="Helical" evidence="2">
    <location>
        <begin position="214"/>
        <end position="247"/>
    </location>
</feature>
<feature type="transmembrane region" description="Helical" evidence="2">
    <location>
        <begin position="253"/>
        <end position="275"/>
    </location>
</feature>
<sequence>MDNNNEFIHEDEQSPNPYEPAQSQTVSPLRGFFWLERSLSEIYAPHFKVWFIAALIYSLMTTLIPALLPPTAFLFAIINPMLVAGLLLGAHAVYTKQRSVKPLQLFEAFKHPNVVQLLIYTVLAILLVVVAVLILMSVIGFDTLNAIDLVRVQSGDEVYVTSVFKQLSPAIPWAVLLFLFISLATWFAVSLILFSGQNALASLGNSLLGGLKNFFAVLVFVLTLIVCGIVIVLLSSLIVTMFGSLLANPFVNLIFDLVVNALVMPIFIGVTYIAYREIFLGDITKSENSL</sequence>
<keyword evidence="2" id="KW-0812">Transmembrane</keyword>
<gene>
    <name evidence="3" type="ORF">DL796_01370</name>
</gene>
<name>A0A318D3D8_9GAMM</name>
<evidence type="ECO:0000313" key="4">
    <source>
        <dbReference type="Proteomes" id="UP000247689"/>
    </source>
</evidence>
<evidence type="ECO:0000313" key="3">
    <source>
        <dbReference type="EMBL" id="PXF63822.1"/>
    </source>
</evidence>
<keyword evidence="2" id="KW-1133">Transmembrane helix</keyword>
<dbReference type="NCBIfam" id="NF041043">
    <property type="entry name" value="BPSS1780_fam"/>
    <property type="match status" value="1"/>
</dbReference>
<dbReference type="Proteomes" id="UP000247689">
    <property type="component" value="Unassembled WGS sequence"/>
</dbReference>
<evidence type="ECO:0000256" key="1">
    <source>
        <dbReference type="SAM" id="MobiDB-lite"/>
    </source>
</evidence>
<evidence type="ECO:0008006" key="5">
    <source>
        <dbReference type="Google" id="ProtNLM"/>
    </source>
</evidence>
<feature type="transmembrane region" description="Helical" evidence="2">
    <location>
        <begin position="170"/>
        <end position="194"/>
    </location>
</feature>
<reference evidence="3 4" key="1">
    <citation type="submission" date="2018-05" db="EMBL/GenBank/DDBJ databases">
        <title>Kangiella spongicola genome sequence.</title>
        <authorList>
            <person name="Maclea K.S."/>
            <person name="Goen A.E."/>
            <person name="Kelley C."/>
            <person name="Underriner A."/>
            <person name="Silverwood T."/>
            <person name="Trachtenberg A.M."/>
        </authorList>
    </citation>
    <scope>NUCLEOTIDE SEQUENCE [LARGE SCALE GENOMIC DNA]</scope>
    <source>
        <strain evidence="3 4">ATCC BAA-2076</strain>
    </source>
</reference>
<feature type="transmembrane region" description="Helical" evidence="2">
    <location>
        <begin position="115"/>
        <end position="141"/>
    </location>
</feature>
<accession>A0A318D3D8</accession>
<feature type="transmembrane region" description="Helical" evidence="2">
    <location>
        <begin position="73"/>
        <end position="94"/>
    </location>
</feature>
<protein>
    <recommendedName>
        <fullName evidence="5">DUF2189 domain-containing protein</fullName>
    </recommendedName>
</protein>
<dbReference type="EMBL" id="QICH01000001">
    <property type="protein sequence ID" value="PXF63822.1"/>
    <property type="molecule type" value="Genomic_DNA"/>
</dbReference>
<dbReference type="AlphaFoldDB" id="A0A318D3D8"/>